<keyword evidence="2" id="KW-1133">Transmembrane helix</keyword>
<name>A0A9P7KWB4_9HYPO</name>
<organism evidence="3 4">
    <name type="scientific">Fusarium avenaceum</name>
    <dbReference type="NCBI Taxonomy" id="40199"/>
    <lineage>
        <taxon>Eukaryota</taxon>
        <taxon>Fungi</taxon>
        <taxon>Dikarya</taxon>
        <taxon>Ascomycota</taxon>
        <taxon>Pezizomycotina</taxon>
        <taxon>Sordariomycetes</taxon>
        <taxon>Hypocreomycetidae</taxon>
        <taxon>Hypocreales</taxon>
        <taxon>Nectriaceae</taxon>
        <taxon>Fusarium</taxon>
        <taxon>Fusarium tricinctum species complex</taxon>
    </lineage>
</organism>
<dbReference type="EMBL" id="JAGPUO010000002">
    <property type="protein sequence ID" value="KAG5664813.1"/>
    <property type="molecule type" value="Genomic_DNA"/>
</dbReference>
<gene>
    <name evidence="3" type="ORF">KAF25_008547</name>
</gene>
<comment type="caution">
    <text evidence="3">The sequence shown here is derived from an EMBL/GenBank/DDBJ whole genome shotgun (WGS) entry which is preliminary data.</text>
</comment>
<keyword evidence="2" id="KW-0472">Membrane</keyword>
<feature type="compositionally biased region" description="Basic and acidic residues" evidence="1">
    <location>
        <begin position="1"/>
        <end position="11"/>
    </location>
</feature>
<evidence type="ECO:0000256" key="2">
    <source>
        <dbReference type="SAM" id="Phobius"/>
    </source>
</evidence>
<sequence length="102" mass="11508">MKFRTEEEKKPPFNPTMPLVPSTSSLPSSMTTFAYLREQKILNIVYVGLLAVEVLMVLGVITTTLIKRVKGHYQRKSIPSPLPSPTYAPYHFAHADSEKTML</sequence>
<evidence type="ECO:0000256" key="1">
    <source>
        <dbReference type="SAM" id="MobiDB-lite"/>
    </source>
</evidence>
<keyword evidence="4" id="KW-1185">Reference proteome</keyword>
<feature type="transmembrane region" description="Helical" evidence="2">
    <location>
        <begin position="44"/>
        <end position="66"/>
    </location>
</feature>
<accession>A0A9P7KWB4</accession>
<reference evidence="3" key="1">
    <citation type="submission" date="2021-04" db="EMBL/GenBank/DDBJ databases">
        <title>Draft genome of Fusarium avenaceum strain F156N33, isolated from an atmospheric sample in Virginia.</title>
        <authorList>
            <person name="Yang S."/>
            <person name="Vinatzer B.A."/>
            <person name="Coleman J."/>
        </authorList>
    </citation>
    <scope>NUCLEOTIDE SEQUENCE</scope>
    <source>
        <strain evidence="3">F156N33</strain>
    </source>
</reference>
<dbReference type="AlphaFoldDB" id="A0A9P7KWB4"/>
<evidence type="ECO:0000313" key="4">
    <source>
        <dbReference type="Proteomes" id="UP000782241"/>
    </source>
</evidence>
<proteinExistence type="predicted"/>
<feature type="region of interest" description="Disordered" evidence="1">
    <location>
        <begin position="1"/>
        <end position="21"/>
    </location>
</feature>
<protein>
    <submittedName>
        <fullName evidence="3">Uncharacterized protein</fullName>
    </submittedName>
</protein>
<dbReference type="Proteomes" id="UP000782241">
    <property type="component" value="Unassembled WGS sequence"/>
</dbReference>
<evidence type="ECO:0000313" key="3">
    <source>
        <dbReference type="EMBL" id="KAG5664813.1"/>
    </source>
</evidence>
<keyword evidence="2" id="KW-0812">Transmembrane</keyword>